<evidence type="ECO:0000313" key="2">
    <source>
        <dbReference type="EMBL" id="TNM65551.1"/>
    </source>
</evidence>
<protein>
    <submittedName>
        <fullName evidence="2">Uncharacterized protein</fullName>
    </submittedName>
</protein>
<comment type="caution">
    <text evidence="2">The sequence shown here is derived from an EMBL/GenBank/DDBJ whole genome shotgun (WGS) entry which is preliminary data.</text>
</comment>
<keyword evidence="3" id="KW-1185">Reference proteome</keyword>
<feature type="region of interest" description="Disordered" evidence="1">
    <location>
        <begin position="47"/>
        <end position="66"/>
    </location>
</feature>
<sequence length="91" mass="10010">MQRELTIEDVLSDPLIAQLRRADGISTPEFTELLLAASQIYGADMRKKTRSAHRDDPASILNRPDGLDIARPQDVAHVRTTPKAGASCIGW</sequence>
<gene>
    <name evidence="2" type="ORF">FHP24_04605</name>
</gene>
<dbReference type="EMBL" id="VDMN01000001">
    <property type="protein sequence ID" value="TNM65551.1"/>
    <property type="molecule type" value="Genomic_DNA"/>
</dbReference>
<dbReference type="Proteomes" id="UP000311605">
    <property type="component" value="Unassembled WGS sequence"/>
</dbReference>
<proteinExistence type="predicted"/>
<dbReference type="AlphaFoldDB" id="A0A5C4XRF6"/>
<name>A0A5C4XRF6_9HYPH</name>
<organism evidence="2 3">
    <name type="scientific">Aliirhizobium smilacinae</name>
    <dbReference type="NCBI Taxonomy" id="1395944"/>
    <lineage>
        <taxon>Bacteria</taxon>
        <taxon>Pseudomonadati</taxon>
        <taxon>Pseudomonadota</taxon>
        <taxon>Alphaproteobacteria</taxon>
        <taxon>Hyphomicrobiales</taxon>
        <taxon>Rhizobiaceae</taxon>
        <taxon>Aliirhizobium</taxon>
    </lineage>
</organism>
<dbReference type="OrthoDB" id="7365361at2"/>
<evidence type="ECO:0000313" key="3">
    <source>
        <dbReference type="Proteomes" id="UP000311605"/>
    </source>
</evidence>
<accession>A0A5C4XRF6</accession>
<reference evidence="2 3" key="1">
    <citation type="submission" date="2019-06" db="EMBL/GenBank/DDBJ databases">
        <title>The draft genome of Rhizobium smilacinae PTYR-5.</title>
        <authorList>
            <person name="Liu L."/>
            <person name="Li L."/>
            <person name="Zhang X."/>
        </authorList>
    </citation>
    <scope>NUCLEOTIDE SEQUENCE [LARGE SCALE GENOMIC DNA]</scope>
    <source>
        <strain evidence="2 3">PTYR-5</strain>
    </source>
</reference>
<evidence type="ECO:0000256" key="1">
    <source>
        <dbReference type="SAM" id="MobiDB-lite"/>
    </source>
</evidence>
<dbReference type="RefSeq" id="WP_139673505.1">
    <property type="nucleotide sequence ID" value="NZ_VDMN01000001.1"/>
</dbReference>